<evidence type="ECO:0000313" key="2">
    <source>
        <dbReference type="EMBL" id="ODV86075.1"/>
    </source>
</evidence>
<proteinExistence type="predicted"/>
<reference evidence="3" key="1">
    <citation type="submission" date="2016-04" db="EMBL/GenBank/DDBJ databases">
        <title>Comparative genomics of biotechnologically important yeasts.</title>
        <authorList>
            <consortium name="DOE Joint Genome Institute"/>
            <person name="Riley R."/>
            <person name="Haridas S."/>
            <person name="Wolfe K.H."/>
            <person name="Lopes M.R."/>
            <person name="Hittinger C.T."/>
            <person name="Goker M."/>
            <person name="Salamov A."/>
            <person name="Wisecaver J."/>
            <person name="Long T.M."/>
            <person name="Aerts A.L."/>
            <person name="Barry K."/>
            <person name="Choi C."/>
            <person name="Clum A."/>
            <person name="Coughlan A.Y."/>
            <person name="Deshpande S."/>
            <person name="Douglass A.P."/>
            <person name="Hanson S.J."/>
            <person name="Klenk H.-P."/>
            <person name="Labutti K."/>
            <person name="Lapidus A."/>
            <person name="Lindquist E."/>
            <person name="Lipzen A."/>
            <person name="Meier-Kolthoff J.P."/>
            <person name="Ohm R.A."/>
            <person name="Otillar R.P."/>
            <person name="Pangilinan J."/>
            <person name="Peng Y."/>
            <person name="Rokas A."/>
            <person name="Rosa C.A."/>
            <person name="Scheuner C."/>
            <person name="Sibirny A.A."/>
            <person name="Slot J.C."/>
            <person name="Stielow J.B."/>
            <person name="Sun H."/>
            <person name="Kurtzman C.P."/>
            <person name="Blackwell M."/>
            <person name="Grigoriev I.V."/>
            <person name="Jeffries T.W."/>
        </authorList>
    </citation>
    <scope>NUCLEOTIDE SEQUENCE [LARGE SCALE GENOMIC DNA]</scope>
    <source>
        <strain evidence="3">NRRL YB-2248</strain>
    </source>
</reference>
<dbReference type="STRING" id="983967.A0A1E4T2U3"/>
<evidence type="ECO:0000313" key="3">
    <source>
        <dbReference type="Proteomes" id="UP000094801"/>
    </source>
</evidence>
<dbReference type="InterPro" id="IPR000992">
    <property type="entry name" value="SRP1_TIP1"/>
</dbReference>
<keyword evidence="3" id="KW-1185">Reference proteome</keyword>
<keyword evidence="1" id="KW-0732">Signal</keyword>
<protein>
    <submittedName>
        <fullName evidence="2">Uncharacterized protein</fullName>
    </submittedName>
</protein>
<name>A0A1E4T2U3_9ASCO</name>
<gene>
    <name evidence="2" type="ORF">CANARDRAFT_150147</name>
</gene>
<dbReference type="GO" id="GO:0005199">
    <property type="term" value="F:structural constituent of cell wall"/>
    <property type="evidence" value="ECO:0007669"/>
    <property type="project" value="TreeGrafter"/>
</dbReference>
<feature type="chain" id="PRO_5009163046" evidence="1">
    <location>
        <begin position="22"/>
        <end position="208"/>
    </location>
</feature>
<feature type="signal peptide" evidence="1">
    <location>
        <begin position="1"/>
        <end position="21"/>
    </location>
</feature>
<accession>A0A1E4T2U3</accession>
<dbReference type="InterPro" id="IPR050788">
    <property type="entry name" value="Yeast_SRP1/TIP1_CWP"/>
</dbReference>
<organism evidence="2 3">
    <name type="scientific">[Candida] arabinofermentans NRRL YB-2248</name>
    <dbReference type="NCBI Taxonomy" id="983967"/>
    <lineage>
        <taxon>Eukaryota</taxon>
        <taxon>Fungi</taxon>
        <taxon>Dikarya</taxon>
        <taxon>Ascomycota</taxon>
        <taxon>Saccharomycotina</taxon>
        <taxon>Pichiomycetes</taxon>
        <taxon>Pichiales</taxon>
        <taxon>Pichiaceae</taxon>
        <taxon>Ogataea</taxon>
        <taxon>Ogataea/Candida clade</taxon>
    </lineage>
</organism>
<dbReference type="OrthoDB" id="3998091at2759"/>
<dbReference type="Proteomes" id="UP000094801">
    <property type="component" value="Unassembled WGS sequence"/>
</dbReference>
<sequence length="208" mass="21316">MKLSLLQAASILSALFAKSNAELSGEELVAVEALFQDIGENQSEYYSYIVENASSFVFPTDLIAIYTQITTYTDDSYTSLFDDIKPTELSAIESLMTELPWYSTRLGPAIASAEVAAAAATVTESAAVSSYAAKVSSKLLTTTLPKSSSIVTVSKSASVSTASDAVTKSASASSSAAASSSSSAGANNIKVVGGGAAALIGIFGYLLI</sequence>
<dbReference type="PANTHER" id="PTHR31002:SF34">
    <property type="entry name" value="CELL WALL PROTEIN CWP1-RELATED"/>
    <property type="match status" value="1"/>
</dbReference>
<dbReference type="EMBL" id="KV453851">
    <property type="protein sequence ID" value="ODV86075.1"/>
    <property type="molecule type" value="Genomic_DNA"/>
</dbReference>
<dbReference type="GO" id="GO:0000324">
    <property type="term" value="C:fungal-type vacuole"/>
    <property type="evidence" value="ECO:0007669"/>
    <property type="project" value="TreeGrafter"/>
</dbReference>
<dbReference type="GO" id="GO:0031505">
    <property type="term" value="P:fungal-type cell wall organization"/>
    <property type="evidence" value="ECO:0007669"/>
    <property type="project" value="TreeGrafter"/>
</dbReference>
<dbReference type="PROSITE" id="PS00724">
    <property type="entry name" value="SRP1_TIP1"/>
    <property type="match status" value="1"/>
</dbReference>
<evidence type="ECO:0000256" key="1">
    <source>
        <dbReference type="SAM" id="SignalP"/>
    </source>
</evidence>
<dbReference type="PANTHER" id="PTHR31002">
    <property type="entry name" value="SERIPAUPERIN"/>
    <property type="match status" value="1"/>
</dbReference>
<dbReference type="GO" id="GO:0009277">
    <property type="term" value="C:fungal-type cell wall"/>
    <property type="evidence" value="ECO:0007669"/>
    <property type="project" value="TreeGrafter"/>
</dbReference>
<dbReference type="AlphaFoldDB" id="A0A1E4T2U3"/>
<dbReference type="Pfam" id="PF00660">
    <property type="entry name" value="SRP1_TIP1"/>
    <property type="match status" value="1"/>
</dbReference>